<gene>
    <name evidence="1" type="ORF">PsorP6_016071</name>
</gene>
<comment type="caution">
    <text evidence="1">The sequence shown here is derived from an EMBL/GenBank/DDBJ whole genome shotgun (WGS) entry which is preliminary data.</text>
</comment>
<dbReference type="Proteomes" id="UP001163321">
    <property type="component" value="Chromosome 10"/>
</dbReference>
<accession>A0ACC0WNY6</accession>
<proteinExistence type="predicted"/>
<organism evidence="1 2">
    <name type="scientific">Peronosclerospora sorghi</name>
    <dbReference type="NCBI Taxonomy" id="230839"/>
    <lineage>
        <taxon>Eukaryota</taxon>
        <taxon>Sar</taxon>
        <taxon>Stramenopiles</taxon>
        <taxon>Oomycota</taxon>
        <taxon>Peronosporomycetes</taxon>
        <taxon>Peronosporales</taxon>
        <taxon>Peronosporaceae</taxon>
        <taxon>Peronosclerospora</taxon>
    </lineage>
</organism>
<sequence>MASDCDGKSSSSILRSIREKLVVYKESLLRQLVDEREAALATKEKGEREDVNEIEVNSVGNNASALSVDSHSQQEDADVEPRVKVEVLDPSANVCSGARDESYVKGCATDERFNAEGTQENNSSKKRRLVKAEMNGTSQAEQDGGLENQAKRKRQTPGEMSYSPSKRVGVKEIEPKREVDVAKLPEVGPLGTPYRVDRTSIPPTKYLVQKQRDQDASDREAVRQQHPVVLLATATSNGGTGMKRPTTISRKSPGSVDTTNTEFERKLRESVSLYREVNRRSLNVTRKRQLPRLTTPIQGKSHWDFLLEEMKWMATDFSQERNWKRVLQYRLAADAVAAQNSGIVRREIDNRHLARGIGLQISAFWRIMERIAARSRVRFEATGTEHSALGNSSDDSSLGGHTPHLEDDRKQERSEDVEMVDIGDDMLALKYHTQDAAAVDVIDSKSDGKVKARADAVLISAKAHVSFIVSAGKRARSAITPSLAESARFAAWSQREAAFRDLQARCAALQAKGGPTIILAAFQLLALRWMLDLYSSGLNMLLNDQFGMGKAATIVAFFSLIEIVSSQEQQQGDSPRSTPVPHHTNRGRQKGPHLIVASNEELHKWRHYLRIWHLDRRIQLYDGAGQASHYREKLQQEWKYKLSVPTNDKGEDDFLFVSPNEYDEGFDDDELTEPVYCVLCPVDAFIEDRQAFVNFAYWQMVVVENDHGDQFDDPICVSALQQLRQQQRRILCNGIAIENWKNTASRLQYAEFLVREAPSLNTTSVCECSQHRIETWPVEGLQVERSSVAKVMQAYGKSSSVRAALWKAASQQEETPKYMNALLLALSCLSLRRVRSEVEQELCKIEEISLSCQLSISQSTQYRNALSGFAATLASAGGREDRLGVWLQLLLRLRQICNCVDLVNDMEKLGHADLRLLTSCSAKLETLEPLLRRLVLQESKKVVIYCQFHGMFPVLELFLSLLDISYVHITGSIAMQRRSLCHFAGRPVVRVALASTRLSAYSGGQAVSLFGSEAIVVVDGDWNATCDAKLRASWARMAVGVAESLPVYRIHCENTVEASLLRVGALLTEKVFSEMTPQELLAVPSDMTLTIIKPSWWSSNTSISGLAGSGAAEKLASVAQQVERTENYCGSPGELEAPLIVHDVDLDAEEHLLLANTDELTPVEWYAVNYIHGVTDNRHQQGEGKTVERLNELESIEVEETSQDETNLGSPVAQHSLEKQACLEANRQWQQGDAVSQLFFNFELHNDPVNESALEKLFMQIRMQGMETHFDVYKPPQLRNSLDNASSKRASNDDTQMTFRISYRVPKHVPQTGKSKLDCAVEQHGDLSKPKSSKKQRTSAANMARAGIPTTNSSANSTGVKRKLESQLGGIKSGPHKEQRVDLEGIPVPDISELADDDFWGDTNLDALDSADWDDPALLGGILGVGVGSSVTGATSSSSAPSSGAGVSAASGANTTTGMAFGDAGQIKLGSQKNFKKSKSGTARVRKSSMSSSDSARDVWSVQDDMLLKKLFELYGPNWTLIAQVFNSTTAVSRFVCRKRSPRQCYDRYGKIISGNLTTVATGAFSPATVKDGKPAVWQKGMRVSSVATAQQTRAMLDARIGMTPREMLAKFPQRDSLPGLPPPSIVSPPSLISMMVAHRQQPTQRADNAAADKNVGAYSNVGGLDELKSIKISFDAIIQCMKHKTSPPPIPIPVGANATALGATAASAALELGTRTSLATAPMPSSQVLSNVSAPSTPTKASALAPNKATVSPATTTKAIPVVPPPHKSHTDMIALLPGAVLGPDEVIKRSKEAAVVAVQAATAVASVGRDGSPLSASGDVMLGAGSGFGVSVSSSMPRRSHAASRTSDLSAVGVVPTSAIPSPGPANGCAASTAMSVGAQPQTPKAATTTAWGDMVQSVNSSGLNASASMDLATLSGKEPERSAPMPVTTSTLLHVLDRMPEIKNKIQSILNRTDCSESQKVAMIARLLSNTNAISNTNALGASAPMPSSDASVVNTSAVLSALTAESAVLNSPEMLVNSERAIPMPASLNAPPTSAETSAALTLQGQQQQPTK</sequence>
<evidence type="ECO:0000313" key="2">
    <source>
        <dbReference type="Proteomes" id="UP001163321"/>
    </source>
</evidence>
<reference evidence="1 2" key="1">
    <citation type="journal article" date="2022" name="bioRxiv">
        <title>The genome of the oomycete Peronosclerospora sorghi, a cosmopolitan pathogen of maize and sorghum, is inflated with dispersed pseudogenes.</title>
        <authorList>
            <person name="Fletcher K."/>
            <person name="Martin F."/>
            <person name="Isakeit T."/>
            <person name="Cavanaugh K."/>
            <person name="Magill C."/>
            <person name="Michelmore R."/>
        </authorList>
    </citation>
    <scope>NUCLEOTIDE SEQUENCE [LARGE SCALE GENOMIC DNA]</scope>
    <source>
        <strain evidence="1">P6</strain>
    </source>
</reference>
<name>A0ACC0WNY6_9STRA</name>
<dbReference type="EMBL" id="CM047589">
    <property type="protein sequence ID" value="KAI9920097.1"/>
    <property type="molecule type" value="Genomic_DNA"/>
</dbReference>
<keyword evidence="2" id="KW-1185">Reference proteome</keyword>
<protein>
    <submittedName>
        <fullName evidence="1">Uncharacterized protein</fullName>
    </submittedName>
</protein>
<evidence type="ECO:0000313" key="1">
    <source>
        <dbReference type="EMBL" id="KAI9920097.1"/>
    </source>
</evidence>